<keyword evidence="4" id="KW-1185">Reference proteome</keyword>
<dbReference type="PANTHER" id="PTHR43861">
    <property type="entry name" value="TRANS-ACONITATE 2-METHYLTRANSFERASE-RELATED"/>
    <property type="match status" value="1"/>
</dbReference>
<dbReference type="AlphaFoldDB" id="A0A974RYU3"/>
<sequence length="248" mass="28778">MEDNSREYNIPELYDVENDSLHDLALLEEYADSNGLNIDLACGTGRVTIPFAEKGYRMIGVDNHEGMLTRAEKKTKNSMISWIKQDLKKLKLDVTSQFIYMVGNSFQHFLTNEDQDQLLQSVHAHLNAKGVFIFDTRFPSKEELLQPETEEYWRSFTDHLGRKVDVSTIAVYQAVTQVQSYVTIRRFQESDGSILKTESKISLRYVYPAEMDRLLASHGFSVVHRYQDWRKTALTKDATNMVYVCRKR</sequence>
<reference evidence="3 4" key="1">
    <citation type="submission" date="2021-01" db="EMBL/GenBank/DDBJ databases">
        <title>FDA dAtabase for Regulatory Grade micrObial Sequences (FDA-ARGOS): Supporting development and validation of Infectious Disease Dx tests.</title>
        <authorList>
            <person name="Nelson B."/>
            <person name="Plummer A."/>
            <person name="Tallon L."/>
            <person name="Sadzewicz L."/>
            <person name="Zhao X."/>
            <person name="Boylan J."/>
            <person name="Ott S."/>
            <person name="Bowen H."/>
            <person name="Vavikolanu K."/>
            <person name="Mehta A."/>
            <person name="Aluvathingal J."/>
            <person name="Nadendla S."/>
            <person name="Myers T."/>
            <person name="Yan Y."/>
            <person name="Sichtig H."/>
        </authorList>
    </citation>
    <scope>NUCLEOTIDE SEQUENCE [LARGE SCALE GENOMIC DNA]</scope>
    <source>
        <strain evidence="3 4">FDAARGOS_1161</strain>
    </source>
</reference>
<dbReference type="RefSeq" id="WP_040376722.1">
    <property type="nucleotide sequence ID" value="NZ_CP068053.1"/>
</dbReference>
<evidence type="ECO:0000313" key="4">
    <source>
        <dbReference type="Proteomes" id="UP000595254"/>
    </source>
</evidence>
<dbReference type="CDD" id="cd02440">
    <property type="entry name" value="AdoMet_MTases"/>
    <property type="match status" value="1"/>
</dbReference>
<dbReference type="Gene3D" id="2.20.25.110">
    <property type="entry name" value="S-adenosyl-L-methionine-dependent methyltransferases"/>
    <property type="match status" value="1"/>
</dbReference>
<dbReference type="InterPro" id="IPR029063">
    <property type="entry name" value="SAM-dependent_MTases_sf"/>
</dbReference>
<accession>A0A974RYU3</accession>
<evidence type="ECO:0000313" key="3">
    <source>
        <dbReference type="EMBL" id="QQS98707.1"/>
    </source>
</evidence>
<dbReference type="KEGG" id="ppsr:I6J18_13375"/>
<organism evidence="3 4">
    <name type="scientific">Peribacillus psychrosaccharolyticus</name>
    <name type="common">Bacillus psychrosaccharolyticus</name>
    <dbReference type="NCBI Taxonomy" id="1407"/>
    <lineage>
        <taxon>Bacteria</taxon>
        <taxon>Bacillati</taxon>
        <taxon>Bacillota</taxon>
        <taxon>Bacilli</taxon>
        <taxon>Bacillales</taxon>
        <taxon>Bacillaceae</taxon>
        <taxon>Peribacillus</taxon>
    </lineage>
</organism>
<dbReference type="Gene3D" id="3.40.50.150">
    <property type="entry name" value="Vaccinia Virus protein VP39"/>
    <property type="match status" value="1"/>
</dbReference>
<feature type="domain" description="Methyltransferase" evidence="2">
    <location>
        <begin position="39"/>
        <end position="130"/>
    </location>
</feature>
<dbReference type="Proteomes" id="UP000595254">
    <property type="component" value="Chromosome"/>
</dbReference>
<protein>
    <submittedName>
        <fullName evidence="3">Class I SAM-dependent methyltransferase</fullName>
    </submittedName>
</protein>
<dbReference type="Pfam" id="PF13649">
    <property type="entry name" value="Methyltransf_25"/>
    <property type="match status" value="1"/>
</dbReference>
<evidence type="ECO:0000256" key="1">
    <source>
        <dbReference type="ARBA" id="ARBA00022679"/>
    </source>
</evidence>
<dbReference type="GO" id="GO:0008168">
    <property type="term" value="F:methyltransferase activity"/>
    <property type="evidence" value="ECO:0007669"/>
    <property type="project" value="UniProtKB-KW"/>
</dbReference>
<dbReference type="EMBL" id="CP068053">
    <property type="protein sequence ID" value="QQS98707.1"/>
    <property type="molecule type" value="Genomic_DNA"/>
</dbReference>
<proteinExistence type="predicted"/>
<gene>
    <name evidence="3" type="ORF">I6J18_13375</name>
</gene>
<dbReference type="InterPro" id="IPR041698">
    <property type="entry name" value="Methyltransf_25"/>
</dbReference>
<keyword evidence="1" id="KW-0808">Transferase</keyword>
<name>A0A974RYU3_PERPY</name>
<keyword evidence="3" id="KW-0489">Methyltransferase</keyword>
<evidence type="ECO:0000259" key="2">
    <source>
        <dbReference type="Pfam" id="PF13649"/>
    </source>
</evidence>
<dbReference type="GO" id="GO:0032259">
    <property type="term" value="P:methylation"/>
    <property type="evidence" value="ECO:0007669"/>
    <property type="project" value="UniProtKB-KW"/>
</dbReference>
<dbReference type="SUPFAM" id="SSF53335">
    <property type="entry name" value="S-adenosyl-L-methionine-dependent methyltransferases"/>
    <property type="match status" value="1"/>
</dbReference>